<sequence>MLFLLAVFIMGKVAVEISPKEGIFRSCNRLLTGEDNGASGIMVEKTLKDRELTAENQTIRTLSEKREQNGCKPVEIVSRLTQSPSMEVASLTSIISASIGYLVSMEERSPVYNGIDMQSERGWEQIVRG</sequence>
<comment type="caution">
    <text evidence="1">The sequence shown here is derived from an EMBL/GenBank/DDBJ whole genome shotgun (WGS) entry which is preliminary data.</text>
</comment>
<evidence type="ECO:0000313" key="1">
    <source>
        <dbReference type="EMBL" id="ERJ64879.1"/>
    </source>
</evidence>
<gene>
    <name evidence="1" type="ORF">HMPREF1555_01674</name>
</gene>
<dbReference type="AlphaFoldDB" id="A0A0E2LPM5"/>
<dbReference type="Proteomes" id="UP000016630">
    <property type="component" value="Unassembled WGS sequence"/>
</dbReference>
<dbReference type="HOGENOM" id="CLU_160677_0_0_10"/>
<organism evidence="1 2">
    <name type="scientific">Porphyromonas gingivalis F0570</name>
    <dbReference type="NCBI Taxonomy" id="1227271"/>
    <lineage>
        <taxon>Bacteria</taxon>
        <taxon>Pseudomonadati</taxon>
        <taxon>Bacteroidota</taxon>
        <taxon>Bacteroidia</taxon>
        <taxon>Bacteroidales</taxon>
        <taxon>Porphyromonadaceae</taxon>
        <taxon>Porphyromonas</taxon>
    </lineage>
</organism>
<proteinExistence type="predicted"/>
<reference evidence="1 2" key="1">
    <citation type="submission" date="2013-06" db="EMBL/GenBank/DDBJ databases">
        <authorList>
            <person name="Weinstock G."/>
            <person name="Sodergren E."/>
            <person name="Lobos E.A."/>
            <person name="Fulton L."/>
            <person name="Fulton R."/>
            <person name="Courtney L."/>
            <person name="Fronick C."/>
            <person name="O'Laughlin M."/>
            <person name="Godfrey J."/>
            <person name="Wilson R.M."/>
            <person name="Miner T."/>
            <person name="Farmer C."/>
            <person name="Delehaunty K."/>
            <person name="Cordes M."/>
            <person name="Minx P."/>
            <person name="Tomlinson C."/>
            <person name="Chen J."/>
            <person name="Wollam A."/>
            <person name="Pepin K.H."/>
            <person name="Bhonagiri V."/>
            <person name="Zhang X."/>
            <person name="Warren W."/>
            <person name="Mitreva M."/>
            <person name="Mardis E.R."/>
            <person name="Wilson R.K."/>
        </authorList>
    </citation>
    <scope>NUCLEOTIDE SEQUENCE [LARGE SCALE GENOMIC DNA]</scope>
    <source>
        <strain evidence="1 2">F0570</strain>
    </source>
</reference>
<name>A0A0E2LPM5_PORGN</name>
<dbReference type="PATRIC" id="fig|1227271.3.peg.1457"/>
<evidence type="ECO:0000313" key="2">
    <source>
        <dbReference type="Proteomes" id="UP000016630"/>
    </source>
</evidence>
<protein>
    <submittedName>
        <fullName evidence="1">Uncharacterized protein</fullName>
    </submittedName>
</protein>
<accession>A0A0E2LPM5</accession>
<dbReference type="EMBL" id="AWUW01000121">
    <property type="protein sequence ID" value="ERJ64879.1"/>
    <property type="molecule type" value="Genomic_DNA"/>
</dbReference>